<evidence type="ECO:0000313" key="3">
    <source>
        <dbReference type="Proteomes" id="UP000314294"/>
    </source>
</evidence>
<organism evidence="2 3">
    <name type="scientific">Liparis tanakae</name>
    <name type="common">Tanaka's snailfish</name>
    <dbReference type="NCBI Taxonomy" id="230148"/>
    <lineage>
        <taxon>Eukaryota</taxon>
        <taxon>Metazoa</taxon>
        <taxon>Chordata</taxon>
        <taxon>Craniata</taxon>
        <taxon>Vertebrata</taxon>
        <taxon>Euteleostomi</taxon>
        <taxon>Actinopterygii</taxon>
        <taxon>Neopterygii</taxon>
        <taxon>Teleostei</taxon>
        <taxon>Neoteleostei</taxon>
        <taxon>Acanthomorphata</taxon>
        <taxon>Eupercaria</taxon>
        <taxon>Perciformes</taxon>
        <taxon>Cottioidei</taxon>
        <taxon>Cottales</taxon>
        <taxon>Liparidae</taxon>
        <taxon>Liparis</taxon>
    </lineage>
</organism>
<protein>
    <submittedName>
        <fullName evidence="2">Uncharacterized protein</fullName>
    </submittedName>
</protein>
<proteinExistence type="predicted"/>
<comment type="caution">
    <text evidence="2">The sequence shown here is derived from an EMBL/GenBank/DDBJ whole genome shotgun (WGS) entry which is preliminary data.</text>
</comment>
<evidence type="ECO:0000256" key="1">
    <source>
        <dbReference type="SAM" id="MobiDB-lite"/>
    </source>
</evidence>
<accession>A0A4Z2JBD7</accession>
<dbReference type="EMBL" id="SRLO01000012">
    <property type="protein sequence ID" value="TNN86958.1"/>
    <property type="molecule type" value="Genomic_DNA"/>
</dbReference>
<feature type="region of interest" description="Disordered" evidence="1">
    <location>
        <begin position="45"/>
        <end position="74"/>
    </location>
</feature>
<name>A0A4Z2JBD7_9TELE</name>
<evidence type="ECO:0000313" key="2">
    <source>
        <dbReference type="EMBL" id="TNN86958.1"/>
    </source>
</evidence>
<reference evidence="2 3" key="1">
    <citation type="submission" date="2019-03" db="EMBL/GenBank/DDBJ databases">
        <title>First draft genome of Liparis tanakae, snailfish: a comprehensive survey of snailfish specific genes.</title>
        <authorList>
            <person name="Kim W."/>
            <person name="Song I."/>
            <person name="Jeong J.-H."/>
            <person name="Kim D."/>
            <person name="Kim S."/>
            <person name="Ryu S."/>
            <person name="Song J.Y."/>
            <person name="Lee S.K."/>
        </authorList>
    </citation>
    <scope>NUCLEOTIDE SEQUENCE [LARGE SCALE GENOMIC DNA]</scope>
    <source>
        <tissue evidence="2">Muscle</tissue>
    </source>
</reference>
<sequence>MDTPDCNVTWLVDDSRSGRSHVVIIAVHAISARIRDVRALRGTTASGSLPKPSCRKGEVTSASASALQAKHRRPTVGEQLHDYRPTKNAALTAICNTAPQFPY</sequence>
<gene>
    <name evidence="2" type="ORF">EYF80_002713</name>
</gene>
<keyword evidence="3" id="KW-1185">Reference proteome</keyword>
<dbReference type="AlphaFoldDB" id="A0A4Z2JBD7"/>
<dbReference type="Proteomes" id="UP000314294">
    <property type="component" value="Unassembled WGS sequence"/>
</dbReference>